<dbReference type="Pfam" id="PF11611">
    <property type="entry name" value="DUF4352"/>
    <property type="match status" value="1"/>
</dbReference>
<protein>
    <recommendedName>
        <fullName evidence="2">DUF4352 domain-containing protein</fullName>
    </recommendedName>
</protein>
<accession>F6D365</accession>
<dbReference type="EMBL" id="CP002772">
    <property type="protein sequence ID" value="AEG18005.1"/>
    <property type="molecule type" value="Genomic_DNA"/>
</dbReference>
<proteinExistence type="predicted"/>
<dbReference type="RefSeq" id="WP_013825507.1">
    <property type="nucleotide sequence ID" value="NC_015574.1"/>
</dbReference>
<evidence type="ECO:0000313" key="3">
    <source>
        <dbReference type="EMBL" id="AEG18005.1"/>
    </source>
</evidence>
<dbReference type="InterPro" id="IPR029050">
    <property type="entry name" value="Immunoprotect_excell_Ig-like"/>
</dbReference>
<keyword evidence="4" id="KW-1185">Reference proteome</keyword>
<evidence type="ECO:0000259" key="2">
    <source>
        <dbReference type="Pfam" id="PF11611"/>
    </source>
</evidence>
<dbReference type="HOGENOM" id="CLU_805647_0_0_2"/>
<dbReference type="InterPro" id="IPR029051">
    <property type="entry name" value="DUF4352"/>
</dbReference>
<keyword evidence="1" id="KW-0732">Signal</keyword>
<gene>
    <name evidence="3" type="ordered locus">MSWAN_0981</name>
</gene>
<dbReference type="Proteomes" id="UP000009231">
    <property type="component" value="Chromosome"/>
</dbReference>
<feature type="domain" description="DUF4352" evidence="2">
    <location>
        <begin position="34"/>
        <end position="138"/>
    </location>
</feature>
<dbReference type="AlphaFoldDB" id="F6D365"/>
<organism evidence="3 4">
    <name type="scientific">Methanobacterium paludis (strain DSM 25820 / JCM 18151 / SWAN1)</name>
    <dbReference type="NCBI Taxonomy" id="868131"/>
    <lineage>
        <taxon>Archaea</taxon>
        <taxon>Methanobacteriati</taxon>
        <taxon>Methanobacteriota</taxon>
        <taxon>Methanomada group</taxon>
        <taxon>Methanobacteria</taxon>
        <taxon>Methanobacteriales</taxon>
        <taxon>Methanobacteriaceae</taxon>
        <taxon>Methanobacterium</taxon>
    </lineage>
</organism>
<evidence type="ECO:0000313" key="4">
    <source>
        <dbReference type="Proteomes" id="UP000009231"/>
    </source>
</evidence>
<reference evidence="3 4" key="1">
    <citation type="journal article" date="2014" name="Int. J. Syst. Evol. Microbiol.">
        <title>Methanobacterium paludis sp. nov. and a novel strain of Methanobacterium lacus isolated from northern peatlands.</title>
        <authorList>
            <person name="Cadillo-Quiroz H."/>
            <person name="Brauer S.L."/>
            <person name="Goodson N."/>
            <person name="Yavitt J.B."/>
            <person name="Zinder S.H."/>
        </authorList>
    </citation>
    <scope>NUCLEOTIDE SEQUENCE [LARGE SCALE GENOMIC DNA]</scope>
    <source>
        <strain evidence="4">DSM 25820 / JCM 18151 / SWAN1</strain>
    </source>
</reference>
<dbReference type="OrthoDB" id="321602at28890"/>
<dbReference type="GeneID" id="10668483"/>
<name>F6D365_METPW</name>
<dbReference type="KEGG" id="mew:MSWAN_0981"/>
<dbReference type="Gene3D" id="2.60.40.1240">
    <property type="match status" value="1"/>
</dbReference>
<sequence>MSNNISRNKILLGVGVLIVILVVIFAFFAFAKVDAAVTVNSAFCVNQIIDKQPANGKFLIMNVTVKNNGKDPLTVSTDQFAPMANGKPITKYSLFSGQGTDLQKQVTIPGGASKDITVVFDIGNQTPDSLEFFGPISWAPTYKNTSKIAEVSPTAMFEGQNGTGAMTMKMNASISNMKITMEMNSTDNSTVQKTDDPNKMKTITTTNDATSTNVAGQQNNQNNTDTVTSITDITTGLDEDGSPDILPKNITKPGDSLATSNGTFTLKDSETIDVMGKKIECWALTGQFESSGLKLNATMYFDKTTRTVVKAAIPEQSLTVSSIPFTVKGEADITSTNMPLIGVA</sequence>
<evidence type="ECO:0000256" key="1">
    <source>
        <dbReference type="ARBA" id="ARBA00022729"/>
    </source>
</evidence>